<feature type="compositionally biased region" description="Polar residues" evidence="1">
    <location>
        <begin position="124"/>
        <end position="140"/>
    </location>
</feature>
<dbReference type="AlphaFoldDB" id="A0A8T0GXU6"/>
<evidence type="ECO:0000313" key="3">
    <source>
        <dbReference type="Proteomes" id="UP000822688"/>
    </source>
</evidence>
<reference evidence="2" key="1">
    <citation type="submission" date="2020-06" db="EMBL/GenBank/DDBJ databases">
        <title>WGS assembly of Ceratodon purpureus strain R40.</title>
        <authorList>
            <person name="Carey S.B."/>
            <person name="Jenkins J."/>
            <person name="Shu S."/>
            <person name="Lovell J.T."/>
            <person name="Sreedasyam A."/>
            <person name="Maumus F."/>
            <person name="Tiley G.P."/>
            <person name="Fernandez-Pozo N."/>
            <person name="Barry K."/>
            <person name="Chen C."/>
            <person name="Wang M."/>
            <person name="Lipzen A."/>
            <person name="Daum C."/>
            <person name="Saski C.A."/>
            <person name="Payton A.C."/>
            <person name="Mcbreen J.C."/>
            <person name="Conrad R.E."/>
            <person name="Kollar L.M."/>
            <person name="Olsson S."/>
            <person name="Huttunen S."/>
            <person name="Landis J.B."/>
            <person name="Wickett N.J."/>
            <person name="Johnson M.G."/>
            <person name="Rensing S.A."/>
            <person name="Grimwood J."/>
            <person name="Schmutz J."/>
            <person name="Mcdaniel S.F."/>
        </authorList>
    </citation>
    <scope>NUCLEOTIDE SEQUENCE</scope>
    <source>
        <strain evidence="2">R40</strain>
    </source>
</reference>
<organism evidence="2 3">
    <name type="scientific">Ceratodon purpureus</name>
    <name type="common">Fire moss</name>
    <name type="synonym">Dicranum purpureum</name>
    <dbReference type="NCBI Taxonomy" id="3225"/>
    <lineage>
        <taxon>Eukaryota</taxon>
        <taxon>Viridiplantae</taxon>
        <taxon>Streptophyta</taxon>
        <taxon>Embryophyta</taxon>
        <taxon>Bryophyta</taxon>
        <taxon>Bryophytina</taxon>
        <taxon>Bryopsida</taxon>
        <taxon>Dicranidae</taxon>
        <taxon>Pseudoditrichales</taxon>
        <taxon>Ditrichaceae</taxon>
        <taxon>Ceratodon</taxon>
    </lineage>
</organism>
<feature type="region of interest" description="Disordered" evidence="1">
    <location>
        <begin position="121"/>
        <end position="141"/>
    </location>
</feature>
<sequence>MDLTAGCCYSLPPSSTMSALSKLCPLDSPSVFSDGSFASAGEMLSTIPCLLKLIHATSPVASQQCPDHTFIHGSTSTHDSAIACGHFAAAKESNNASTFTEHFRAAQGLLSSLMILRSPHFRQRSPTSQRTRKSPISGSRPTCWLELN</sequence>
<proteinExistence type="predicted"/>
<dbReference type="EMBL" id="CM026429">
    <property type="protein sequence ID" value="KAG0564601.1"/>
    <property type="molecule type" value="Genomic_DNA"/>
</dbReference>
<name>A0A8T0GXU6_CERPU</name>
<comment type="caution">
    <text evidence="2">The sequence shown here is derived from an EMBL/GenBank/DDBJ whole genome shotgun (WGS) entry which is preliminary data.</text>
</comment>
<keyword evidence="3" id="KW-1185">Reference proteome</keyword>
<evidence type="ECO:0000313" key="2">
    <source>
        <dbReference type="EMBL" id="KAG0564601.1"/>
    </source>
</evidence>
<dbReference type="Proteomes" id="UP000822688">
    <property type="component" value="Chromosome 8"/>
</dbReference>
<evidence type="ECO:0000256" key="1">
    <source>
        <dbReference type="SAM" id="MobiDB-lite"/>
    </source>
</evidence>
<accession>A0A8T0GXU6</accession>
<gene>
    <name evidence="2" type="ORF">KC19_8G124500</name>
</gene>
<protein>
    <submittedName>
        <fullName evidence="2">Uncharacterized protein</fullName>
    </submittedName>
</protein>